<proteinExistence type="predicted"/>
<feature type="region of interest" description="Disordered" evidence="1">
    <location>
        <begin position="19"/>
        <end position="38"/>
    </location>
</feature>
<protein>
    <submittedName>
        <fullName evidence="2">Uncharacterized protein</fullName>
    </submittedName>
</protein>
<keyword evidence="3" id="KW-1185">Reference proteome</keyword>
<dbReference type="EMBL" id="OX459959">
    <property type="protein sequence ID" value="CAI9164620.1"/>
    <property type="molecule type" value="Genomic_DNA"/>
</dbReference>
<evidence type="ECO:0000313" key="2">
    <source>
        <dbReference type="EMBL" id="CAI9164620.1"/>
    </source>
</evidence>
<organism evidence="2 3">
    <name type="scientific">Rangifer tarandus platyrhynchus</name>
    <name type="common">Svalbard reindeer</name>
    <dbReference type="NCBI Taxonomy" id="3082113"/>
    <lineage>
        <taxon>Eukaryota</taxon>
        <taxon>Metazoa</taxon>
        <taxon>Chordata</taxon>
        <taxon>Craniata</taxon>
        <taxon>Vertebrata</taxon>
        <taxon>Euteleostomi</taxon>
        <taxon>Mammalia</taxon>
        <taxon>Eutheria</taxon>
        <taxon>Laurasiatheria</taxon>
        <taxon>Artiodactyla</taxon>
        <taxon>Ruminantia</taxon>
        <taxon>Pecora</taxon>
        <taxon>Cervidae</taxon>
        <taxon>Odocoileinae</taxon>
        <taxon>Rangifer</taxon>
    </lineage>
</organism>
<gene>
    <name evidence="2" type="ORF">MRATA1EN1_LOCUS13582</name>
</gene>
<evidence type="ECO:0000313" key="3">
    <source>
        <dbReference type="Proteomes" id="UP001176941"/>
    </source>
</evidence>
<sequence length="118" mass="12337">MTFVLSVKERCPRCVCTQTSGGELRRSSGRSLPSGAGDISRSRLWVTLSASGMAVAPSLFPSLPTASHPTVQLPWCPCAEARVAVVSTSASLRGSGRMLEGPERAGLALHVRTTSAVL</sequence>
<reference evidence="2" key="1">
    <citation type="submission" date="2023-04" db="EMBL/GenBank/DDBJ databases">
        <authorList>
            <consortium name="ELIXIR-Norway"/>
        </authorList>
    </citation>
    <scope>NUCLEOTIDE SEQUENCE [LARGE SCALE GENOMIC DNA]</scope>
</reference>
<accession>A0ABN8YSR0</accession>
<dbReference type="Proteomes" id="UP001176941">
    <property type="component" value="Chromosome 23"/>
</dbReference>
<evidence type="ECO:0000256" key="1">
    <source>
        <dbReference type="SAM" id="MobiDB-lite"/>
    </source>
</evidence>
<name>A0ABN8YSR0_RANTA</name>